<dbReference type="OrthoDB" id="6899556at2"/>
<dbReference type="AlphaFoldDB" id="A0A3T0N478"/>
<accession>A0A3T0N478</accession>
<dbReference type="RefSeq" id="WP_127749354.1">
    <property type="nucleotide sequence ID" value="NZ_CP033219.1"/>
</dbReference>
<dbReference type="Proteomes" id="UP000283063">
    <property type="component" value="Chromosome"/>
</dbReference>
<protein>
    <submittedName>
        <fullName evidence="1">DUF3969 family protein</fullName>
    </submittedName>
</protein>
<dbReference type="Pfam" id="PF13108">
    <property type="entry name" value="DUF3969"/>
    <property type="match status" value="1"/>
</dbReference>
<name>A0A3T0N478_9RHOB</name>
<dbReference type="EMBL" id="CP033219">
    <property type="protein sequence ID" value="AZV78804.1"/>
    <property type="molecule type" value="Genomic_DNA"/>
</dbReference>
<dbReference type="KEGG" id="sedi:EBB79_13605"/>
<sequence>MILETNVEAVEKTVATTILGMVEALRVGAIGIRDAEKVFFSPAVMHSLRTLKVSDDLIEVVHLGTELEDVIECESRAFEECLNEISIGAIAFLKTKDELDLNYSMWLMDKMMRKGELAVE</sequence>
<gene>
    <name evidence="1" type="ORF">EBB79_13605</name>
</gene>
<keyword evidence="2" id="KW-1185">Reference proteome</keyword>
<reference evidence="1 2" key="1">
    <citation type="submission" date="2018-10" db="EMBL/GenBank/DDBJ databases">
        <title>Parasedimentitalea marina sp. nov., a psychrophilic bacterium isolated from deep seawater of the New Britain Trench.</title>
        <authorList>
            <person name="Cao J."/>
        </authorList>
    </citation>
    <scope>NUCLEOTIDE SEQUENCE [LARGE SCALE GENOMIC DNA]</scope>
    <source>
        <strain evidence="1 2">W43</strain>
    </source>
</reference>
<organism evidence="1 2">
    <name type="scientific">Parasedimentitalea marina</name>
    <dbReference type="NCBI Taxonomy" id="2483033"/>
    <lineage>
        <taxon>Bacteria</taxon>
        <taxon>Pseudomonadati</taxon>
        <taxon>Pseudomonadota</taxon>
        <taxon>Alphaproteobacteria</taxon>
        <taxon>Rhodobacterales</taxon>
        <taxon>Paracoccaceae</taxon>
        <taxon>Parasedimentitalea</taxon>
    </lineage>
</organism>
<evidence type="ECO:0000313" key="2">
    <source>
        <dbReference type="Proteomes" id="UP000283063"/>
    </source>
</evidence>
<evidence type="ECO:0000313" key="1">
    <source>
        <dbReference type="EMBL" id="AZV78804.1"/>
    </source>
</evidence>
<dbReference type="InterPro" id="IPR025083">
    <property type="entry name" value="DUF3969"/>
</dbReference>
<proteinExistence type="predicted"/>